<comment type="caution">
    <text evidence="2">The sequence shown here is derived from an EMBL/GenBank/DDBJ whole genome shotgun (WGS) entry which is preliminary data.</text>
</comment>
<feature type="region of interest" description="Disordered" evidence="1">
    <location>
        <begin position="28"/>
        <end position="59"/>
    </location>
</feature>
<reference evidence="2" key="1">
    <citation type="submission" date="2021-03" db="EMBL/GenBank/DDBJ databases">
        <title>Draft genome sequence of rust myrtle Austropuccinia psidii MF-1, a brazilian biotype.</title>
        <authorList>
            <person name="Quecine M.C."/>
            <person name="Pachon D.M.R."/>
            <person name="Bonatelli M.L."/>
            <person name="Correr F.H."/>
            <person name="Franceschini L.M."/>
            <person name="Leite T.F."/>
            <person name="Margarido G.R.A."/>
            <person name="Almeida C.A."/>
            <person name="Ferrarezi J.A."/>
            <person name="Labate C.A."/>
        </authorList>
    </citation>
    <scope>NUCLEOTIDE SEQUENCE</scope>
    <source>
        <strain evidence="2">MF-1</strain>
    </source>
</reference>
<evidence type="ECO:0000313" key="3">
    <source>
        <dbReference type="Proteomes" id="UP000765509"/>
    </source>
</evidence>
<proteinExistence type="predicted"/>
<gene>
    <name evidence="2" type="ORF">O181_100206</name>
</gene>
<accession>A0A9Q3JEY6</accession>
<dbReference type="AlphaFoldDB" id="A0A9Q3JEY6"/>
<name>A0A9Q3JEY6_9BASI</name>
<evidence type="ECO:0000313" key="2">
    <source>
        <dbReference type="EMBL" id="MBW0560491.1"/>
    </source>
</evidence>
<organism evidence="2 3">
    <name type="scientific">Austropuccinia psidii MF-1</name>
    <dbReference type="NCBI Taxonomy" id="1389203"/>
    <lineage>
        <taxon>Eukaryota</taxon>
        <taxon>Fungi</taxon>
        <taxon>Dikarya</taxon>
        <taxon>Basidiomycota</taxon>
        <taxon>Pucciniomycotina</taxon>
        <taxon>Pucciniomycetes</taxon>
        <taxon>Pucciniales</taxon>
        <taxon>Sphaerophragmiaceae</taxon>
        <taxon>Austropuccinia</taxon>
    </lineage>
</organism>
<feature type="non-terminal residue" evidence="2">
    <location>
        <position position="1"/>
    </location>
</feature>
<dbReference type="EMBL" id="AVOT02069637">
    <property type="protein sequence ID" value="MBW0560491.1"/>
    <property type="molecule type" value="Genomic_DNA"/>
</dbReference>
<keyword evidence="3" id="KW-1185">Reference proteome</keyword>
<sequence>KPYRNQQISGQESPFFTIPGSFQEKKDIQEQKPDHLQPEEGRVRPNDPEAVRFGKRSAQ</sequence>
<evidence type="ECO:0000256" key="1">
    <source>
        <dbReference type="SAM" id="MobiDB-lite"/>
    </source>
</evidence>
<feature type="compositionally biased region" description="Basic and acidic residues" evidence="1">
    <location>
        <begin position="28"/>
        <end position="52"/>
    </location>
</feature>
<dbReference type="Proteomes" id="UP000765509">
    <property type="component" value="Unassembled WGS sequence"/>
</dbReference>
<protein>
    <submittedName>
        <fullName evidence="2">Uncharacterized protein</fullName>
    </submittedName>
</protein>